<dbReference type="GO" id="GO:0003677">
    <property type="term" value="F:DNA binding"/>
    <property type="evidence" value="ECO:0007669"/>
    <property type="project" value="UniProtKB-KW"/>
</dbReference>
<keyword evidence="6" id="KW-1185">Reference proteome</keyword>
<dbReference type="InterPro" id="IPR036390">
    <property type="entry name" value="WH_DNA-bd_sf"/>
</dbReference>
<dbReference type="InterPro" id="IPR051011">
    <property type="entry name" value="Metal_resp_trans_reg"/>
</dbReference>
<protein>
    <submittedName>
        <fullName evidence="5">Helix-turn-helix domain-containing protein</fullName>
    </submittedName>
</protein>
<dbReference type="GO" id="GO:0003700">
    <property type="term" value="F:DNA-binding transcription factor activity"/>
    <property type="evidence" value="ECO:0007669"/>
    <property type="project" value="InterPro"/>
</dbReference>
<dbReference type="SUPFAM" id="SSF46785">
    <property type="entry name" value="Winged helix' DNA-binding domain"/>
    <property type="match status" value="1"/>
</dbReference>
<accession>A0A1W2FXY1</accession>
<evidence type="ECO:0000313" key="5">
    <source>
        <dbReference type="EMBL" id="SMD26478.1"/>
    </source>
</evidence>
<keyword evidence="2" id="KW-0238">DNA-binding</keyword>
<organism evidence="5 6">
    <name type="scientific">Kibdelosporangium aridum</name>
    <dbReference type="NCBI Taxonomy" id="2030"/>
    <lineage>
        <taxon>Bacteria</taxon>
        <taxon>Bacillati</taxon>
        <taxon>Actinomycetota</taxon>
        <taxon>Actinomycetes</taxon>
        <taxon>Pseudonocardiales</taxon>
        <taxon>Pseudonocardiaceae</taxon>
        <taxon>Kibdelosporangium</taxon>
    </lineage>
</organism>
<evidence type="ECO:0000256" key="3">
    <source>
        <dbReference type="ARBA" id="ARBA00023163"/>
    </source>
</evidence>
<gene>
    <name evidence="5" type="ORF">SAMN05661093_10061</name>
</gene>
<sequence>MALRLHFTADDLARTRIATHPHPTWELVNSLHVIQGRHPPSRHALWRASSLTWLNRHPAGRRHLELLTALVPPRGSFPDFLTPYQDIDDFAASLDAVLSTHASRLAMEMEIALPYLGRRPPAVARQLAAGDLDALHALRDAMSWYHDLVLAPHWPGIDRTIRNDRTQRTQDVTANGIEGLLSNLAECIRWVPPILYADYPVDRDIQLGGRGLTLIPSYFCCNTPVAFIDPELPPVLVYPITEIPAPTDDLAGLASLIGDTRARVLQALRVPRSTTDLAEHIHASPAAASKHATVLRRAGLISSVRRGNTMRHIVTALGEQLLDTGHQQIAGGALLTPDFGHRR</sequence>
<dbReference type="EMBL" id="FWXV01000014">
    <property type="protein sequence ID" value="SMD26478.1"/>
    <property type="molecule type" value="Genomic_DNA"/>
</dbReference>
<dbReference type="InterPro" id="IPR036388">
    <property type="entry name" value="WH-like_DNA-bd_sf"/>
</dbReference>
<dbReference type="PANTHER" id="PTHR43132">
    <property type="entry name" value="ARSENICAL RESISTANCE OPERON REPRESSOR ARSR-RELATED"/>
    <property type="match status" value="1"/>
</dbReference>
<dbReference type="Pfam" id="PF12840">
    <property type="entry name" value="HTH_20"/>
    <property type="match status" value="1"/>
</dbReference>
<dbReference type="Proteomes" id="UP000192674">
    <property type="component" value="Unassembled WGS sequence"/>
</dbReference>
<keyword evidence="3" id="KW-0804">Transcription</keyword>
<dbReference type="PANTHER" id="PTHR43132:SF8">
    <property type="entry name" value="HTH-TYPE TRANSCRIPTIONAL REGULATOR KMTR"/>
    <property type="match status" value="1"/>
</dbReference>
<reference evidence="5 6" key="1">
    <citation type="submission" date="2017-04" db="EMBL/GenBank/DDBJ databases">
        <authorList>
            <person name="Afonso C.L."/>
            <person name="Miller P.J."/>
            <person name="Scott M.A."/>
            <person name="Spackman E."/>
            <person name="Goraichik I."/>
            <person name="Dimitrov K.M."/>
            <person name="Suarez D.L."/>
            <person name="Swayne D.E."/>
        </authorList>
    </citation>
    <scope>NUCLEOTIDE SEQUENCE [LARGE SCALE GENOMIC DNA]</scope>
    <source>
        <strain evidence="5 6">DSM 43828</strain>
    </source>
</reference>
<dbReference type="InterPro" id="IPR001845">
    <property type="entry name" value="HTH_ArsR_DNA-bd_dom"/>
</dbReference>
<evidence type="ECO:0000259" key="4">
    <source>
        <dbReference type="SMART" id="SM00418"/>
    </source>
</evidence>
<dbReference type="OrthoDB" id="3808065at2"/>
<proteinExistence type="predicted"/>
<name>A0A1W2FXY1_KIBAR</name>
<evidence type="ECO:0000256" key="2">
    <source>
        <dbReference type="ARBA" id="ARBA00023125"/>
    </source>
</evidence>
<keyword evidence="1" id="KW-0805">Transcription regulation</keyword>
<dbReference type="Gene3D" id="1.10.10.10">
    <property type="entry name" value="Winged helix-like DNA-binding domain superfamily/Winged helix DNA-binding domain"/>
    <property type="match status" value="1"/>
</dbReference>
<dbReference type="InterPro" id="IPR011991">
    <property type="entry name" value="ArsR-like_HTH"/>
</dbReference>
<dbReference type="CDD" id="cd00090">
    <property type="entry name" value="HTH_ARSR"/>
    <property type="match status" value="1"/>
</dbReference>
<dbReference type="RefSeq" id="WP_143447147.1">
    <property type="nucleotide sequence ID" value="NZ_FWXV01000014.1"/>
</dbReference>
<feature type="domain" description="HTH arsR-type" evidence="4">
    <location>
        <begin position="251"/>
        <end position="323"/>
    </location>
</feature>
<dbReference type="AlphaFoldDB" id="A0A1W2FXY1"/>
<dbReference type="SMART" id="SM00418">
    <property type="entry name" value="HTH_ARSR"/>
    <property type="match status" value="1"/>
</dbReference>
<evidence type="ECO:0000256" key="1">
    <source>
        <dbReference type="ARBA" id="ARBA00023015"/>
    </source>
</evidence>
<evidence type="ECO:0000313" key="6">
    <source>
        <dbReference type="Proteomes" id="UP000192674"/>
    </source>
</evidence>